<dbReference type="SUPFAM" id="SSF55785">
    <property type="entry name" value="PYP-like sensor domain (PAS domain)"/>
    <property type="match status" value="1"/>
</dbReference>
<dbReference type="Gene3D" id="3.30.450.20">
    <property type="entry name" value="PAS domain"/>
    <property type="match status" value="1"/>
</dbReference>
<keyword evidence="2" id="KW-0288">FMN</keyword>
<dbReference type="Pfam" id="PF13426">
    <property type="entry name" value="PAS_9"/>
    <property type="match status" value="1"/>
</dbReference>
<name>A0ABW3QB19_9BACT</name>
<keyword evidence="3" id="KW-0157">Chromophore</keyword>
<protein>
    <submittedName>
        <fullName evidence="6">PAS domain-containing protein</fullName>
    </submittedName>
</protein>
<evidence type="ECO:0000259" key="4">
    <source>
        <dbReference type="PROSITE" id="PS50112"/>
    </source>
</evidence>
<gene>
    <name evidence="6" type="ORF">ACFQ4C_12775</name>
</gene>
<dbReference type="PANTHER" id="PTHR47429">
    <property type="entry name" value="PROTEIN TWIN LOV 1"/>
    <property type="match status" value="1"/>
</dbReference>
<dbReference type="InterPro" id="IPR000014">
    <property type="entry name" value="PAS"/>
</dbReference>
<evidence type="ECO:0000256" key="1">
    <source>
        <dbReference type="ARBA" id="ARBA00022630"/>
    </source>
</evidence>
<comment type="caution">
    <text evidence="6">The sequence shown here is derived from an EMBL/GenBank/DDBJ whole genome shotgun (WGS) entry which is preliminary data.</text>
</comment>
<proteinExistence type="predicted"/>
<dbReference type="PANTHER" id="PTHR47429:SF2">
    <property type="entry name" value="PROTEIN TWIN LOV 1"/>
    <property type="match status" value="1"/>
</dbReference>
<evidence type="ECO:0000313" key="7">
    <source>
        <dbReference type="Proteomes" id="UP001597116"/>
    </source>
</evidence>
<dbReference type="PROSITE" id="PS50112">
    <property type="entry name" value="PAS"/>
    <property type="match status" value="1"/>
</dbReference>
<dbReference type="Proteomes" id="UP001597116">
    <property type="component" value="Unassembled WGS sequence"/>
</dbReference>
<reference evidence="7" key="1">
    <citation type="journal article" date="2019" name="Int. J. Syst. Evol. Microbiol.">
        <title>The Global Catalogue of Microorganisms (GCM) 10K type strain sequencing project: providing services to taxonomists for standard genome sequencing and annotation.</title>
        <authorList>
            <consortium name="The Broad Institute Genomics Platform"/>
            <consortium name="The Broad Institute Genome Sequencing Center for Infectious Disease"/>
            <person name="Wu L."/>
            <person name="Ma J."/>
        </authorList>
    </citation>
    <scope>NUCLEOTIDE SEQUENCE [LARGE SCALE GENOMIC DNA]</scope>
    <source>
        <strain evidence="7">CCUG 55608</strain>
    </source>
</reference>
<organism evidence="6 7">
    <name type="scientific">Larkinella insperata</name>
    <dbReference type="NCBI Taxonomy" id="332158"/>
    <lineage>
        <taxon>Bacteria</taxon>
        <taxon>Pseudomonadati</taxon>
        <taxon>Bacteroidota</taxon>
        <taxon>Cytophagia</taxon>
        <taxon>Cytophagales</taxon>
        <taxon>Spirosomataceae</taxon>
        <taxon>Larkinella</taxon>
    </lineage>
</organism>
<keyword evidence="1" id="KW-0285">Flavoprotein</keyword>
<dbReference type="EMBL" id="JBHTLP010000008">
    <property type="protein sequence ID" value="MFD1141993.1"/>
    <property type="molecule type" value="Genomic_DNA"/>
</dbReference>
<evidence type="ECO:0000259" key="5">
    <source>
        <dbReference type="PROSITE" id="PS50113"/>
    </source>
</evidence>
<dbReference type="CDD" id="cd00130">
    <property type="entry name" value="PAS"/>
    <property type="match status" value="1"/>
</dbReference>
<keyword evidence="7" id="KW-1185">Reference proteome</keyword>
<dbReference type="PROSITE" id="PS50113">
    <property type="entry name" value="PAC"/>
    <property type="match status" value="1"/>
</dbReference>
<evidence type="ECO:0000313" key="6">
    <source>
        <dbReference type="EMBL" id="MFD1141993.1"/>
    </source>
</evidence>
<feature type="domain" description="PAS" evidence="4">
    <location>
        <begin position="71"/>
        <end position="126"/>
    </location>
</feature>
<dbReference type="NCBIfam" id="TIGR00229">
    <property type="entry name" value="sensory_box"/>
    <property type="match status" value="1"/>
</dbReference>
<accession>A0ABW3QB19</accession>
<dbReference type="RefSeq" id="WP_265992498.1">
    <property type="nucleotide sequence ID" value="NZ_CP110973.1"/>
</dbReference>
<evidence type="ECO:0000256" key="3">
    <source>
        <dbReference type="ARBA" id="ARBA00022991"/>
    </source>
</evidence>
<dbReference type="InterPro" id="IPR000700">
    <property type="entry name" value="PAS-assoc_C"/>
</dbReference>
<feature type="domain" description="PAC" evidence="5">
    <location>
        <begin position="133"/>
        <end position="175"/>
    </location>
</feature>
<evidence type="ECO:0000256" key="2">
    <source>
        <dbReference type="ARBA" id="ARBA00022643"/>
    </source>
</evidence>
<dbReference type="InterPro" id="IPR035965">
    <property type="entry name" value="PAS-like_dom_sf"/>
</dbReference>
<sequence length="175" mass="20397">MQTNQSYAEYLRHTAVSTRSFPAASLEFFLLDQAQERRHRREMEQLAKLAQTFDWKLTRNYAKALSKGYTLVIADRSSSILWVSDRFFSMTGYKPQEAIGQSPRFLQGPDTDLALLRQLSDDLSRAHLQARPRPIRQQLINYRKDGATYRCDIEIDPIWTKQGELTHFIAVEKEI</sequence>